<sequence length="55" mass="6279">MKRAIDTLEKTNQDAKVNNNIGVGYLRLRNFQKAYDCFQEALSLAQSEEDKACIL</sequence>
<reference evidence="2 3" key="1">
    <citation type="submission" date="2018-07" db="EMBL/GenBank/DDBJ databases">
        <title>New species, Clostridium PI-S10-A1B.</title>
        <authorList>
            <person name="Krishna G."/>
            <person name="Summeta K."/>
            <person name="Shikha S."/>
            <person name="Prabhu P.B."/>
            <person name="Suresh K."/>
        </authorList>
    </citation>
    <scope>NUCLEOTIDE SEQUENCE [LARGE SCALE GENOMIC DNA]</scope>
    <source>
        <strain evidence="2 3">PI-S10-A1B</strain>
    </source>
</reference>
<keyword evidence="1" id="KW-0802">TPR repeat</keyword>
<dbReference type="Gene3D" id="1.25.40.10">
    <property type="entry name" value="Tetratricopeptide repeat domain"/>
    <property type="match status" value="1"/>
</dbReference>
<dbReference type="Pfam" id="PF00515">
    <property type="entry name" value="TPR_1"/>
    <property type="match status" value="1"/>
</dbReference>
<dbReference type="RefSeq" id="WP_117420095.1">
    <property type="nucleotide sequence ID" value="NZ_QOHO01000121.1"/>
</dbReference>
<name>A0A3E2N415_9FIRM</name>
<gene>
    <name evidence="2" type="ORF">DS742_27480</name>
</gene>
<dbReference type="InterPro" id="IPR011990">
    <property type="entry name" value="TPR-like_helical_dom_sf"/>
</dbReference>
<dbReference type="EMBL" id="QOHO01000121">
    <property type="protein sequence ID" value="RFZ75718.1"/>
    <property type="molecule type" value="Genomic_DNA"/>
</dbReference>
<organism evidence="2 3">
    <name type="scientific">Lacrimispora amygdalina</name>
    <dbReference type="NCBI Taxonomy" id="253257"/>
    <lineage>
        <taxon>Bacteria</taxon>
        <taxon>Bacillati</taxon>
        <taxon>Bacillota</taxon>
        <taxon>Clostridia</taxon>
        <taxon>Lachnospirales</taxon>
        <taxon>Lachnospiraceae</taxon>
        <taxon>Lacrimispora</taxon>
    </lineage>
</organism>
<dbReference type="Proteomes" id="UP000260680">
    <property type="component" value="Unassembled WGS sequence"/>
</dbReference>
<protein>
    <submittedName>
        <fullName evidence="2">Tetratricopeptide repeat protein</fullName>
    </submittedName>
</protein>
<dbReference type="AlphaFoldDB" id="A0A3E2N415"/>
<comment type="caution">
    <text evidence="2">The sequence shown here is derived from an EMBL/GenBank/DDBJ whole genome shotgun (WGS) entry which is preliminary data.</text>
</comment>
<dbReference type="InterPro" id="IPR019734">
    <property type="entry name" value="TPR_rpt"/>
</dbReference>
<feature type="repeat" description="TPR" evidence="1">
    <location>
        <begin position="15"/>
        <end position="48"/>
    </location>
</feature>
<evidence type="ECO:0000313" key="3">
    <source>
        <dbReference type="Proteomes" id="UP000260680"/>
    </source>
</evidence>
<evidence type="ECO:0000313" key="2">
    <source>
        <dbReference type="EMBL" id="RFZ75718.1"/>
    </source>
</evidence>
<proteinExistence type="predicted"/>
<dbReference type="PROSITE" id="PS50005">
    <property type="entry name" value="TPR"/>
    <property type="match status" value="1"/>
</dbReference>
<dbReference type="SMART" id="SM00028">
    <property type="entry name" value="TPR"/>
    <property type="match status" value="1"/>
</dbReference>
<dbReference type="SUPFAM" id="SSF48452">
    <property type="entry name" value="TPR-like"/>
    <property type="match status" value="1"/>
</dbReference>
<accession>A0A3E2N415</accession>
<evidence type="ECO:0000256" key="1">
    <source>
        <dbReference type="PROSITE-ProRule" id="PRU00339"/>
    </source>
</evidence>